<dbReference type="PANTHER" id="PTHR34853">
    <property type="match status" value="1"/>
</dbReference>
<gene>
    <name evidence="1" type="ORF">NCTC13160_03162</name>
</gene>
<evidence type="ECO:0000313" key="2">
    <source>
        <dbReference type="Proteomes" id="UP000254573"/>
    </source>
</evidence>
<dbReference type="KEGG" id="ppno:DA70_14645"/>
<sequence>MFNRLWRFASAALFASLVIGRTAHAVSPEDAPATIPHGAMVDQQPLDADHGLPEAGEQFRIRYSSIDGVGGIEAREDTGAVFLPKGPTPPGGWPVVVWAHGTVGIASACAPSLNVRSQRDIQYLGTWLSLGFAVVAPDYAGLGSRGLHHYLNSRAQAYSVLDSLLAARSAFPLQNRVVLVGQSQGAHAAFAAAGFQPQYAPDVKVIATVLTGTPYFNAKTSAAQLFASQPDPGAPDPKIPYAMYLFLSAADRDPSLQASKFFSPQALPVLGEARALCIGELTDHATAAGLNAGNSLQPDIQKLLHAQTPSLRYPTLRVGHPVFIGMGTRDIDVPVIMQQAFARDVASAGTHVVTRVYDGLDHDATVNPSLRDSVPFVYRQMPKSTARASAQ</sequence>
<dbReference type="Gene3D" id="3.40.50.1820">
    <property type="entry name" value="alpha/beta hydrolase"/>
    <property type="match status" value="1"/>
</dbReference>
<dbReference type="GO" id="GO:0004806">
    <property type="term" value="F:triacylglycerol lipase activity"/>
    <property type="evidence" value="ECO:0007669"/>
    <property type="project" value="InterPro"/>
</dbReference>
<dbReference type="KEGG" id="ppnm:LV28_16040"/>
<evidence type="ECO:0000313" key="1">
    <source>
        <dbReference type="EMBL" id="SUA79322.1"/>
    </source>
</evidence>
<protein>
    <submittedName>
        <fullName evidence="1">Secretory lipase</fullName>
    </submittedName>
</protein>
<dbReference type="Proteomes" id="UP000254573">
    <property type="component" value="Unassembled WGS sequence"/>
</dbReference>
<dbReference type="PANTHER" id="PTHR34853:SF1">
    <property type="entry name" value="LIPASE 5"/>
    <property type="match status" value="1"/>
</dbReference>
<accession>A0A378YQA6</accession>
<name>A0A378YQA6_9BURK</name>
<dbReference type="SUPFAM" id="SSF53474">
    <property type="entry name" value="alpha/beta-Hydrolases"/>
    <property type="match status" value="1"/>
</dbReference>
<dbReference type="GeneID" id="57196871"/>
<dbReference type="PIRSF" id="PIRSF029171">
    <property type="entry name" value="Esterase_LipA"/>
    <property type="match status" value="1"/>
</dbReference>
<reference evidence="1 2" key="1">
    <citation type="submission" date="2018-06" db="EMBL/GenBank/DDBJ databases">
        <authorList>
            <consortium name="Pathogen Informatics"/>
            <person name="Doyle S."/>
        </authorList>
    </citation>
    <scope>NUCLEOTIDE SEQUENCE [LARGE SCALE GENOMIC DNA]</scope>
    <source>
        <strain evidence="1 2">NCTC13160</strain>
    </source>
</reference>
<proteinExistence type="predicted"/>
<organism evidence="1 2">
    <name type="scientific">Pandoraea pnomenusa</name>
    <dbReference type="NCBI Taxonomy" id="93220"/>
    <lineage>
        <taxon>Bacteria</taxon>
        <taxon>Pseudomonadati</taxon>
        <taxon>Pseudomonadota</taxon>
        <taxon>Betaproteobacteria</taxon>
        <taxon>Burkholderiales</taxon>
        <taxon>Burkholderiaceae</taxon>
        <taxon>Pandoraea</taxon>
    </lineage>
</organism>
<dbReference type="InterPro" id="IPR029058">
    <property type="entry name" value="AB_hydrolase_fold"/>
</dbReference>
<dbReference type="KEGG" id="prb:X636_12200"/>
<dbReference type="InterPro" id="IPR005152">
    <property type="entry name" value="Lipase_secreted"/>
</dbReference>
<dbReference type="Pfam" id="PF03583">
    <property type="entry name" value="LIP"/>
    <property type="match status" value="1"/>
</dbReference>
<dbReference type="EMBL" id="UGSG01000001">
    <property type="protein sequence ID" value="SUA79322.1"/>
    <property type="molecule type" value="Genomic_DNA"/>
</dbReference>
<dbReference type="STRING" id="93220.A6P55_13130"/>
<dbReference type="GO" id="GO:0016042">
    <property type="term" value="P:lipid catabolic process"/>
    <property type="evidence" value="ECO:0007669"/>
    <property type="project" value="InterPro"/>
</dbReference>
<dbReference type="OrthoDB" id="9955at2"/>
<dbReference type="RefSeq" id="WP_023597965.1">
    <property type="nucleotide sequence ID" value="NC_023018.2"/>
</dbReference>
<dbReference type="AlphaFoldDB" id="A0A378YQA6"/>